<organism evidence="1 2">
    <name type="scientific">Hufsiella ginkgonis</name>
    <dbReference type="NCBI Taxonomy" id="2695274"/>
    <lineage>
        <taxon>Bacteria</taxon>
        <taxon>Pseudomonadati</taxon>
        <taxon>Bacteroidota</taxon>
        <taxon>Sphingobacteriia</taxon>
        <taxon>Sphingobacteriales</taxon>
        <taxon>Sphingobacteriaceae</taxon>
        <taxon>Hufsiella</taxon>
    </lineage>
</organism>
<dbReference type="SUPFAM" id="SSF160419">
    <property type="entry name" value="YdfO-like"/>
    <property type="match status" value="1"/>
</dbReference>
<proteinExistence type="predicted"/>
<dbReference type="RefSeq" id="WP_160906725.1">
    <property type="nucleotide sequence ID" value="NZ_WVHS01000002.1"/>
</dbReference>
<dbReference type="EMBL" id="WVHS01000002">
    <property type="protein sequence ID" value="MXV15750.1"/>
    <property type="molecule type" value="Genomic_DNA"/>
</dbReference>
<evidence type="ECO:0000313" key="1">
    <source>
        <dbReference type="EMBL" id="MXV15750.1"/>
    </source>
</evidence>
<dbReference type="Gene3D" id="3.30.1810.10">
    <property type="entry name" value="YdfO-like"/>
    <property type="match status" value="1"/>
</dbReference>
<protein>
    <submittedName>
        <fullName evidence="1">DUF1398 domain-containing protein</fullName>
    </submittedName>
</protein>
<comment type="caution">
    <text evidence="1">The sequence shown here is derived from an EMBL/GenBank/DDBJ whole genome shotgun (WGS) entry which is preliminary data.</text>
</comment>
<dbReference type="InterPro" id="IPR009833">
    <property type="entry name" value="DUF1398"/>
</dbReference>
<dbReference type="Proteomes" id="UP000451233">
    <property type="component" value="Unassembled WGS sequence"/>
</dbReference>
<keyword evidence="2" id="KW-1185">Reference proteome</keyword>
<dbReference type="AlphaFoldDB" id="A0A7K1XXN0"/>
<accession>A0A7K1XXN0</accession>
<dbReference type="Pfam" id="PF07166">
    <property type="entry name" value="DUF1398"/>
    <property type="match status" value="1"/>
</dbReference>
<sequence length="133" mass="14931">MFTLQQVKEAHGKVKTGADFPAYVREIKGLGLLTYEFRVADGSVTYFGGNRYRVTDHARYEPLTINKVASADELRHVIAIHQQGQTDFLTFCRQAAAAGVEKWTVDTGKMVCSYLDKQQRVMVAEPIPDGDYI</sequence>
<reference evidence="1 2" key="1">
    <citation type="submission" date="2019-11" db="EMBL/GenBank/DDBJ databases">
        <title>Pedobacter sp. HMF7056 Genome sequencing and assembly.</title>
        <authorList>
            <person name="Kang H."/>
            <person name="Kim H."/>
            <person name="Joh K."/>
        </authorList>
    </citation>
    <scope>NUCLEOTIDE SEQUENCE [LARGE SCALE GENOMIC DNA]</scope>
    <source>
        <strain evidence="1 2">HMF7056</strain>
    </source>
</reference>
<evidence type="ECO:0000313" key="2">
    <source>
        <dbReference type="Proteomes" id="UP000451233"/>
    </source>
</evidence>
<dbReference type="InterPro" id="IPR036696">
    <property type="entry name" value="YdfO-like_sf"/>
</dbReference>
<name>A0A7K1XXN0_9SPHI</name>
<gene>
    <name evidence="1" type="ORF">GS398_10580</name>
</gene>